<evidence type="ECO:0000313" key="2">
    <source>
        <dbReference type="Proteomes" id="UP001444071"/>
    </source>
</evidence>
<name>A0ABV0WYN3_9TELE</name>
<protein>
    <submittedName>
        <fullName evidence="1">Uncharacterized protein</fullName>
    </submittedName>
</protein>
<accession>A0ABV0WYN3</accession>
<gene>
    <name evidence="1" type="ORF">XENORESO_014998</name>
</gene>
<proteinExistence type="predicted"/>
<sequence>MSPHPDALPLRFNYDLQSNSNISTHIHTHFFTHHLSPARSLSLSLSLSLSVTHTNTHTHACPNSPCSACSCQLPVSRGSFILKELYLTALIFFCEVVQFVLFPVSPHTDISNVLTSFRTCLNWFKWL</sequence>
<comment type="caution">
    <text evidence="1">The sequence shown here is derived from an EMBL/GenBank/DDBJ whole genome shotgun (WGS) entry which is preliminary data.</text>
</comment>
<keyword evidence="2" id="KW-1185">Reference proteome</keyword>
<dbReference type="EMBL" id="JAHRIM010074850">
    <property type="protein sequence ID" value="MEQ2274154.1"/>
    <property type="molecule type" value="Genomic_DNA"/>
</dbReference>
<dbReference type="Proteomes" id="UP001444071">
    <property type="component" value="Unassembled WGS sequence"/>
</dbReference>
<organism evidence="1 2">
    <name type="scientific">Xenotaenia resolanae</name>
    <dbReference type="NCBI Taxonomy" id="208358"/>
    <lineage>
        <taxon>Eukaryota</taxon>
        <taxon>Metazoa</taxon>
        <taxon>Chordata</taxon>
        <taxon>Craniata</taxon>
        <taxon>Vertebrata</taxon>
        <taxon>Euteleostomi</taxon>
        <taxon>Actinopterygii</taxon>
        <taxon>Neopterygii</taxon>
        <taxon>Teleostei</taxon>
        <taxon>Neoteleostei</taxon>
        <taxon>Acanthomorphata</taxon>
        <taxon>Ovalentaria</taxon>
        <taxon>Atherinomorphae</taxon>
        <taxon>Cyprinodontiformes</taxon>
        <taxon>Goodeidae</taxon>
        <taxon>Xenotaenia</taxon>
    </lineage>
</organism>
<evidence type="ECO:0000313" key="1">
    <source>
        <dbReference type="EMBL" id="MEQ2274154.1"/>
    </source>
</evidence>
<reference evidence="1 2" key="1">
    <citation type="submission" date="2021-06" db="EMBL/GenBank/DDBJ databases">
        <authorList>
            <person name="Palmer J.M."/>
        </authorList>
    </citation>
    <scope>NUCLEOTIDE SEQUENCE [LARGE SCALE GENOMIC DNA]</scope>
    <source>
        <strain evidence="1 2">XR_2019</strain>
        <tissue evidence="1">Muscle</tissue>
    </source>
</reference>